<accession>A0AAD8JFD9</accession>
<reference evidence="2" key="1">
    <citation type="submission" date="2023-02" db="EMBL/GenBank/DDBJ databases">
        <title>Genome of toxic invasive species Heracleum sosnowskyi carries increased number of genes despite the absence of recent whole-genome duplications.</title>
        <authorList>
            <person name="Schelkunov M."/>
            <person name="Shtratnikova V."/>
            <person name="Makarenko M."/>
            <person name="Klepikova A."/>
            <person name="Omelchenko D."/>
            <person name="Novikova G."/>
            <person name="Obukhova E."/>
            <person name="Bogdanov V."/>
            <person name="Penin A."/>
            <person name="Logacheva M."/>
        </authorList>
    </citation>
    <scope>NUCLEOTIDE SEQUENCE</scope>
    <source>
        <strain evidence="2">Hsosn_3</strain>
        <tissue evidence="2">Leaf</tissue>
    </source>
</reference>
<protein>
    <recommendedName>
        <fullName evidence="1">J domain-containing protein</fullName>
    </recommendedName>
</protein>
<reference evidence="2" key="2">
    <citation type="submission" date="2023-05" db="EMBL/GenBank/DDBJ databases">
        <authorList>
            <person name="Schelkunov M.I."/>
        </authorList>
    </citation>
    <scope>NUCLEOTIDE SEQUENCE</scope>
    <source>
        <strain evidence="2">Hsosn_3</strain>
        <tissue evidence="2">Leaf</tissue>
    </source>
</reference>
<dbReference type="SMART" id="SM00271">
    <property type="entry name" value="DnaJ"/>
    <property type="match status" value="1"/>
</dbReference>
<dbReference type="CDD" id="cd06257">
    <property type="entry name" value="DnaJ"/>
    <property type="match status" value="1"/>
</dbReference>
<name>A0AAD8JFD9_9APIA</name>
<feature type="domain" description="J" evidence="1">
    <location>
        <begin position="82"/>
        <end position="173"/>
    </location>
</feature>
<dbReference type="InterPro" id="IPR036869">
    <property type="entry name" value="J_dom_sf"/>
</dbReference>
<evidence type="ECO:0000313" key="2">
    <source>
        <dbReference type="EMBL" id="KAK1401440.1"/>
    </source>
</evidence>
<sequence length="224" mass="25343">MCLIRVVNGKHSVGHRHSSLLKSVVIEVLVYTILEVYTVSDMELVRVLPSAEDEVNVACFHPAVKLLTFSVCKSSVNWEARVQLKVLGVETTATQQEIKRAYHKLALRLHPDKNLGDEVIGYKTKTTINLRLWSTKVASSEFELNAYNAGEHAKAYEALKKAEKMRMSYSTAAHLFLFLVQYTDCHLAGAFGLLRILIYKVYVDGTTTMSIHERKLSIRDFVCH</sequence>
<keyword evidence="3" id="KW-1185">Reference proteome</keyword>
<dbReference type="PANTHER" id="PTHR44916">
    <property type="entry name" value="CHAPERONE DNAJ-DOMAIN SUPERFAMILY PROTEIN-RELATED"/>
    <property type="match status" value="1"/>
</dbReference>
<dbReference type="Gene3D" id="1.10.287.110">
    <property type="entry name" value="DnaJ domain"/>
    <property type="match status" value="1"/>
</dbReference>
<dbReference type="PANTHER" id="PTHR44916:SF1">
    <property type="entry name" value="CHAPERONE DNAJ-DOMAIN SUPERFAMILY PROTEIN-RELATED"/>
    <property type="match status" value="1"/>
</dbReference>
<dbReference type="SUPFAM" id="SSF46565">
    <property type="entry name" value="Chaperone J-domain"/>
    <property type="match status" value="1"/>
</dbReference>
<evidence type="ECO:0000313" key="3">
    <source>
        <dbReference type="Proteomes" id="UP001237642"/>
    </source>
</evidence>
<dbReference type="Pfam" id="PF00226">
    <property type="entry name" value="DnaJ"/>
    <property type="match status" value="1"/>
</dbReference>
<dbReference type="PROSITE" id="PS50076">
    <property type="entry name" value="DNAJ_2"/>
    <property type="match status" value="1"/>
</dbReference>
<dbReference type="AlphaFoldDB" id="A0AAD8JFD9"/>
<dbReference type="InterPro" id="IPR001623">
    <property type="entry name" value="DnaJ_domain"/>
</dbReference>
<dbReference type="PRINTS" id="PR00625">
    <property type="entry name" value="JDOMAIN"/>
</dbReference>
<organism evidence="2 3">
    <name type="scientific">Heracleum sosnowskyi</name>
    <dbReference type="NCBI Taxonomy" id="360622"/>
    <lineage>
        <taxon>Eukaryota</taxon>
        <taxon>Viridiplantae</taxon>
        <taxon>Streptophyta</taxon>
        <taxon>Embryophyta</taxon>
        <taxon>Tracheophyta</taxon>
        <taxon>Spermatophyta</taxon>
        <taxon>Magnoliopsida</taxon>
        <taxon>eudicotyledons</taxon>
        <taxon>Gunneridae</taxon>
        <taxon>Pentapetalae</taxon>
        <taxon>asterids</taxon>
        <taxon>campanulids</taxon>
        <taxon>Apiales</taxon>
        <taxon>Apiaceae</taxon>
        <taxon>Apioideae</taxon>
        <taxon>apioid superclade</taxon>
        <taxon>Tordylieae</taxon>
        <taxon>Tordyliinae</taxon>
        <taxon>Heracleum</taxon>
    </lineage>
</organism>
<dbReference type="Proteomes" id="UP001237642">
    <property type="component" value="Unassembled WGS sequence"/>
</dbReference>
<gene>
    <name evidence="2" type="ORF">POM88_001045</name>
</gene>
<comment type="caution">
    <text evidence="2">The sequence shown here is derived from an EMBL/GenBank/DDBJ whole genome shotgun (WGS) entry which is preliminary data.</text>
</comment>
<dbReference type="InterPro" id="IPR042977">
    <property type="entry name" value="AtJ6-like"/>
</dbReference>
<dbReference type="EMBL" id="JAUIZM010000001">
    <property type="protein sequence ID" value="KAK1401440.1"/>
    <property type="molecule type" value="Genomic_DNA"/>
</dbReference>
<proteinExistence type="predicted"/>
<evidence type="ECO:0000259" key="1">
    <source>
        <dbReference type="PROSITE" id="PS50076"/>
    </source>
</evidence>